<evidence type="ECO:0000259" key="2">
    <source>
        <dbReference type="Pfam" id="PF08241"/>
    </source>
</evidence>
<dbReference type="PANTHER" id="PTHR44942:SF10">
    <property type="entry name" value="METHYLTRANSFERASE TYPE 11 DOMAIN-CONTAINING PROTEIN"/>
    <property type="match status" value="1"/>
</dbReference>
<keyword evidence="4" id="KW-1185">Reference proteome</keyword>
<protein>
    <submittedName>
        <fullName evidence="3">S-adenosyl-L-methionine-dependent methyltransferase</fullName>
    </submittedName>
</protein>
<dbReference type="GO" id="GO:0032259">
    <property type="term" value="P:methylation"/>
    <property type="evidence" value="ECO:0007669"/>
    <property type="project" value="UniProtKB-KW"/>
</dbReference>
<dbReference type="EMBL" id="KZ613945">
    <property type="protein sequence ID" value="PMD40337.1"/>
    <property type="molecule type" value="Genomic_DNA"/>
</dbReference>
<dbReference type="Gene3D" id="3.40.50.150">
    <property type="entry name" value="Vaccinia Virus protein VP39"/>
    <property type="match status" value="1"/>
</dbReference>
<keyword evidence="3" id="KW-0489">Methyltransferase</keyword>
<proteinExistence type="predicted"/>
<dbReference type="GO" id="GO:0008757">
    <property type="term" value="F:S-adenosylmethionine-dependent methyltransferase activity"/>
    <property type="evidence" value="ECO:0007669"/>
    <property type="project" value="InterPro"/>
</dbReference>
<feature type="compositionally biased region" description="Polar residues" evidence="1">
    <location>
        <begin position="14"/>
        <end position="24"/>
    </location>
</feature>
<evidence type="ECO:0000313" key="4">
    <source>
        <dbReference type="Proteomes" id="UP000235786"/>
    </source>
</evidence>
<dbReference type="AlphaFoldDB" id="A0A2J6RP90"/>
<dbReference type="STRING" id="1149755.A0A2J6RP90"/>
<evidence type="ECO:0000313" key="3">
    <source>
        <dbReference type="EMBL" id="PMD40337.1"/>
    </source>
</evidence>
<organism evidence="3 4">
    <name type="scientific">Hyaloscypha variabilis (strain UAMH 11265 / GT02V1 / F)</name>
    <name type="common">Meliniomyces variabilis</name>
    <dbReference type="NCBI Taxonomy" id="1149755"/>
    <lineage>
        <taxon>Eukaryota</taxon>
        <taxon>Fungi</taxon>
        <taxon>Dikarya</taxon>
        <taxon>Ascomycota</taxon>
        <taxon>Pezizomycotina</taxon>
        <taxon>Leotiomycetes</taxon>
        <taxon>Helotiales</taxon>
        <taxon>Hyaloscyphaceae</taxon>
        <taxon>Hyaloscypha</taxon>
        <taxon>Hyaloscypha variabilis</taxon>
    </lineage>
</organism>
<dbReference type="PANTHER" id="PTHR44942">
    <property type="entry name" value="METHYLTRANSF_11 DOMAIN-CONTAINING PROTEIN"/>
    <property type="match status" value="1"/>
</dbReference>
<name>A0A2J6RP90_HYAVF</name>
<gene>
    <name evidence="3" type="ORF">L207DRAFT_554201</name>
</gene>
<dbReference type="InterPro" id="IPR013216">
    <property type="entry name" value="Methyltransf_11"/>
</dbReference>
<accession>A0A2J6RP90</accession>
<dbReference type="SUPFAM" id="SSF53335">
    <property type="entry name" value="S-adenosyl-L-methionine-dependent methyltransferases"/>
    <property type="match status" value="1"/>
</dbReference>
<dbReference type="InterPro" id="IPR029063">
    <property type="entry name" value="SAM-dependent_MTases_sf"/>
</dbReference>
<dbReference type="Pfam" id="PF08241">
    <property type="entry name" value="Methyltransf_11"/>
    <property type="match status" value="1"/>
</dbReference>
<feature type="region of interest" description="Disordered" evidence="1">
    <location>
        <begin position="1"/>
        <end position="24"/>
    </location>
</feature>
<dbReference type="InterPro" id="IPR051052">
    <property type="entry name" value="Diverse_substrate_MTase"/>
</dbReference>
<feature type="domain" description="Methyltransferase type 11" evidence="2">
    <location>
        <begin position="57"/>
        <end position="158"/>
    </location>
</feature>
<dbReference type="CDD" id="cd02440">
    <property type="entry name" value="AdoMet_MTases"/>
    <property type="match status" value="1"/>
</dbReference>
<sequence length="318" mass="34718">MSLPPPAPAPVTEKTFTNFTPSQGANYAQNRGGYHPTLYKTILSHHTSTGGQLTALLDIGCGPGTVARALAPHFQHVVGLDPSDGMIQNARSLGGTSGSGDKIRYEISSAEELGSHLEPRIEEGSVDLITAATAAHWFNMPHFWQRAACVLKPGGTVALWTVGSAKTHPSTPNAAAIQTATEALNDCELQPYYEPGNRLALDLYVDLPLPWTVTPPIAEFDEESYFRKEWGPEHGTGELLESSGMEMNLEAIEKIWGTMSQVQRWRDAHPEKARTEEDIVKRMVRVIASLLHEAGVEKGKEMVKVSLRGVLMMVKKRA</sequence>
<dbReference type="OrthoDB" id="10027013at2759"/>
<dbReference type="Proteomes" id="UP000235786">
    <property type="component" value="Unassembled WGS sequence"/>
</dbReference>
<evidence type="ECO:0000256" key="1">
    <source>
        <dbReference type="SAM" id="MobiDB-lite"/>
    </source>
</evidence>
<reference evidence="3 4" key="1">
    <citation type="submission" date="2016-04" db="EMBL/GenBank/DDBJ databases">
        <title>A degradative enzymes factory behind the ericoid mycorrhizal symbiosis.</title>
        <authorList>
            <consortium name="DOE Joint Genome Institute"/>
            <person name="Martino E."/>
            <person name="Morin E."/>
            <person name="Grelet G."/>
            <person name="Kuo A."/>
            <person name="Kohler A."/>
            <person name="Daghino S."/>
            <person name="Barry K."/>
            <person name="Choi C."/>
            <person name="Cichocki N."/>
            <person name="Clum A."/>
            <person name="Copeland A."/>
            <person name="Hainaut M."/>
            <person name="Haridas S."/>
            <person name="Labutti K."/>
            <person name="Lindquist E."/>
            <person name="Lipzen A."/>
            <person name="Khouja H.-R."/>
            <person name="Murat C."/>
            <person name="Ohm R."/>
            <person name="Olson A."/>
            <person name="Spatafora J."/>
            <person name="Veneault-Fourrey C."/>
            <person name="Henrissat B."/>
            <person name="Grigoriev I."/>
            <person name="Martin F."/>
            <person name="Perotto S."/>
        </authorList>
    </citation>
    <scope>NUCLEOTIDE SEQUENCE [LARGE SCALE GENOMIC DNA]</scope>
    <source>
        <strain evidence="3 4">F</strain>
    </source>
</reference>
<keyword evidence="3" id="KW-0808">Transferase</keyword>